<feature type="compositionally biased region" description="Basic and acidic residues" evidence="1">
    <location>
        <begin position="92"/>
        <end position="109"/>
    </location>
</feature>
<feature type="region of interest" description="Disordered" evidence="1">
    <location>
        <begin position="1"/>
        <end position="109"/>
    </location>
</feature>
<evidence type="ECO:0000313" key="2">
    <source>
        <dbReference type="EMBL" id="PSJ63466.1"/>
    </source>
</evidence>
<dbReference type="AlphaFoldDB" id="A0A2P7SLW5"/>
<evidence type="ECO:0000313" key="3">
    <source>
        <dbReference type="Proteomes" id="UP000241229"/>
    </source>
</evidence>
<name>A0A2P7SLW5_9HYPH</name>
<dbReference type="OrthoDB" id="8100003at2"/>
<dbReference type="Proteomes" id="UP000241229">
    <property type="component" value="Unassembled WGS sequence"/>
</dbReference>
<gene>
    <name evidence="2" type="ORF">C7I84_06475</name>
</gene>
<dbReference type="EMBL" id="PXYK01000005">
    <property type="protein sequence ID" value="PSJ63466.1"/>
    <property type="molecule type" value="Genomic_DNA"/>
</dbReference>
<reference evidence="2 3" key="1">
    <citation type="submission" date="2018-03" db="EMBL/GenBank/DDBJ databases">
        <title>The draft genome of Mesorhizobium sp. 6GN-30.</title>
        <authorList>
            <person name="Liu L."/>
            <person name="Li L."/>
            <person name="Wang T."/>
            <person name="Zhang X."/>
            <person name="Liang L."/>
        </authorList>
    </citation>
    <scope>NUCLEOTIDE SEQUENCE [LARGE SCALE GENOMIC DNA]</scope>
    <source>
        <strain evidence="2 3">6GN30</strain>
    </source>
</reference>
<accession>A0A2P7SLW5</accession>
<protein>
    <submittedName>
        <fullName evidence="2">Uncharacterized protein</fullName>
    </submittedName>
</protein>
<proteinExistence type="predicted"/>
<comment type="caution">
    <text evidence="2">The sequence shown here is derived from an EMBL/GenBank/DDBJ whole genome shotgun (WGS) entry which is preliminary data.</text>
</comment>
<keyword evidence="3" id="KW-1185">Reference proteome</keyword>
<sequence>MSKATNHGKPNRRTHGHEEGGSPVHEAQQDNGGSEGANPQAADADRVAPEPGLPDTESPLRRQPEPAGALPEEDDDNPYQGSDEALPDDTEERVISRNPGKEGGRFDEV</sequence>
<evidence type="ECO:0000256" key="1">
    <source>
        <dbReference type="SAM" id="MobiDB-lite"/>
    </source>
</evidence>
<organism evidence="2 3">
    <name type="scientific">Kumtagia ephedrae</name>
    <dbReference type="NCBI Taxonomy" id="2116701"/>
    <lineage>
        <taxon>Bacteria</taxon>
        <taxon>Pseudomonadati</taxon>
        <taxon>Pseudomonadota</taxon>
        <taxon>Alphaproteobacteria</taxon>
        <taxon>Hyphomicrobiales</taxon>
        <taxon>Phyllobacteriaceae</taxon>
        <taxon>Kumtagia</taxon>
    </lineage>
</organism>